<comment type="caution">
    <text evidence="1">The sequence shown here is derived from an EMBL/GenBank/DDBJ whole genome shotgun (WGS) entry which is preliminary data.</text>
</comment>
<keyword evidence="2" id="KW-1185">Reference proteome</keyword>
<evidence type="ECO:0000313" key="1">
    <source>
        <dbReference type="EMBL" id="MDO3695413.1"/>
    </source>
</evidence>
<evidence type="ECO:0000313" key="2">
    <source>
        <dbReference type="Proteomes" id="UP001168642"/>
    </source>
</evidence>
<dbReference type="InterPro" id="IPR008964">
    <property type="entry name" value="Invasin/intimin_cell_adhesion"/>
</dbReference>
<dbReference type="RefSeq" id="WP_302884674.1">
    <property type="nucleotide sequence ID" value="NZ_JAUMIT010000005.1"/>
</dbReference>
<sequence length="373" mass="42787">MKLQNAKEEFVAGNKIKLVFNKISDSIPDMYYSNSYGNIIITPTANKKQIVYEVPEFMSQKSGWNHWQLTQKYKNIKGDFYIHPTQNISKIETYLGPPSIEVGDKDYAMLVVIPLDDYNNPVAKNTPVLIQKKHLNTFEQNTLPFNGMIAHKIIYTNRKAGRTFISSECLNETSKEYTLEIVPAGPTNFNIDFERVHDYGDGNQITKFYTSIIKDRYDNVVADGTSVTFRIENNKGIYLQTFGTTINGVATAQMVHPDHEDTWNIKAFIDGFSESNLITLTYKNAVKNFNIDFKNDEKHLVVGPFKSFMNQTLPDGLMVTLELFDDNEQIQKINLQTENGFAIFDLHTFIKKDKKYIIKINAAQINKQLEIKI</sequence>
<name>A0ABT8VTY5_9FLAO</name>
<proteinExistence type="predicted"/>
<gene>
    <name evidence="1" type="ORF">QVZ41_11240</name>
</gene>
<dbReference type="SUPFAM" id="SSF49373">
    <property type="entry name" value="Invasin/intimin cell-adhesion fragments"/>
    <property type="match status" value="1"/>
</dbReference>
<protein>
    <submittedName>
        <fullName evidence="1">Uncharacterized protein</fullName>
    </submittedName>
</protein>
<dbReference type="EMBL" id="JAUMIT010000005">
    <property type="protein sequence ID" value="MDO3695413.1"/>
    <property type="molecule type" value="Genomic_DNA"/>
</dbReference>
<organism evidence="1 2">
    <name type="scientific">Wenyingzhuangia gilva</name>
    <dbReference type="NCBI Taxonomy" id="3057677"/>
    <lineage>
        <taxon>Bacteria</taxon>
        <taxon>Pseudomonadati</taxon>
        <taxon>Bacteroidota</taxon>
        <taxon>Flavobacteriia</taxon>
        <taxon>Flavobacteriales</taxon>
        <taxon>Flavobacteriaceae</taxon>
        <taxon>Wenyingzhuangia</taxon>
    </lineage>
</organism>
<accession>A0ABT8VTY5</accession>
<dbReference type="Gene3D" id="2.60.40.10">
    <property type="entry name" value="Immunoglobulins"/>
    <property type="match status" value="1"/>
</dbReference>
<dbReference type="Proteomes" id="UP001168642">
    <property type="component" value="Unassembled WGS sequence"/>
</dbReference>
<reference evidence="1" key="1">
    <citation type="submission" date="2023-07" db="EMBL/GenBank/DDBJ databases">
        <title>Wenyingzhuangia sp. chi5 genome sequencing and assembly.</title>
        <authorList>
            <person name="Park S."/>
        </authorList>
    </citation>
    <scope>NUCLEOTIDE SEQUENCE</scope>
    <source>
        <strain evidence="1">Chi5</strain>
    </source>
</reference>
<dbReference type="InterPro" id="IPR013783">
    <property type="entry name" value="Ig-like_fold"/>
</dbReference>